<comment type="similarity">
    <text evidence="2">Belongs to the PI3/PI4-kinase family. ATM subfamily.</text>
</comment>
<feature type="domain" description="FATC" evidence="17">
    <location>
        <begin position="2144"/>
        <end position="2181"/>
    </location>
</feature>
<evidence type="ECO:0000256" key="2">
    <source>
        <dbReference type="ARBA" id="ARBA00010769"/>
    </source>
</evidence>
<feature type="domain" description="PI3K/PI4K catalytic" evidence="15">
    <location>
        <begin position="1831"/>
        <end position="2139"/>
    </location>
</feature>
<keyword evidence="13" id="KW-0175">Coiled coil</keyword>
<dbReference type="SMART" id="SM00802">
    <property type="entry name" value="UME"/>
    <property type="match status" value="1"/>
</dbReference>
<dbReference type="InterPro" id="IPR014009">
    <property type="entry name" value="PIK_FAT"/>
</dbReference>
<feature type="compositionally biased region" description="Basic and acidic residues" evidence="14">
    <location>
        <begin position="2994"/>
        <end position="3007"/>
    </location>
</feature>
<dbReference type="Pfam" id="PF25030">
    <property type="entry name" value="M-HEAT_ATR"/>
    <property type="match status" value="1"/>
</dbReference>
<dbReference type="PROSITE" id="PS50290">
    <property type="entry name" value="PI3_4_KINASE_3"/>
    <property type="match status" value="1"/>
</dbReference>
<dbReference type="PANTHER" id="PTHR11139:SF69">
    <property type="entry name" value="SERINE_THREONINE-PROTEIN KINASE ATR"/>
    <property type="match status" value="1"/>
</dbReference>
<dbReference type="Gene3D" id="1.10.1070.11">
    <property type="entry name" value="Phosphatidylinositol 3-/4-kinase, catalytic domain"/>
    <property type="match status" value="1"/>
</dbReference>
<dbReference type="InterPro" id="IPR003151">
    <property type="entry name" value="PIK-rel_kinase_FAT"/>
</dbReference>
<feature type="compositionally biased region" description="Acidic residues" evidence="14">
    <location>
        <begin position="2669"/>
        <end position="2678"/>
    </location>
</feature>
<sequence>MKALFHNDNVSRKCGVHQQSCGSNSEYTALLQFCEIFLEQRREVFISPPLHTTPNTPPLNKPISNTVDEEFLTQSYLRWYLSRILVLLGYTSCEGIHGRTREIIVQLLQAIKSRDRSNQCEVVLTPAQLNVDDVEYCEQLQLNLTKVLCDIGYDLGSFCPIIEAQALLESLCCQLEIGEESLRLACVLLHSCPRIITDIELCNFFLDCVVAMVRLLCTGLPLVTDLKDSTGEFPNLGLRGLEQLLEGLGETLQEEGLGRLKTHGLRAALGSLMANILETLPTQHQLSFICMPHRSRLVRALTNEIGTSTDLQYLVGCLVKAVLCELMGNQTSVEGISLFHSDTPKASGNARKRKLDGSVLLAPKVPNKSGCEGSRRSTNDYRSYHLLHQYVQTRNSPSSSVKNDPSWVDLKPANPRGIVKVTNVLAPKLDEQCSAECVGVLALLPKDVAHKWRVHIFRQALESRLVDVTGSPRERPRLVDANMFLPFMQLAQSDSVHIRKESLRYVFGHIGVRKNNAATINILTTALKFVEDTDYDIRVAFSEVVQHVFGGEEMSGSDDTSDLVLTKLQDVFTQARLKDIADYKNTQTQNLFMRCRHDVCKFLVNAMHDAQTGKMGKSADDILTEVSRVLGFPDVKTFLSGTKKYIVPYLVSKGTPAASTLVKLIATHLDIARETNIDLPNLLRLDFQRVHNELLLHLSTNFSQVFNGLKMLSTFDENWKGGVVSTHEDMAAYLQPRILGVLAHFDSPLLNASIPMEEKRPVMSTLRIGLQIKDEQFTEISCRAWNCFVRSLELPFLGQMMSQIIATLLPLLELMPKQVADIFNYMIVDNRETMKSQFHDIYFLPDLPELAEANAVLKKYTDNLASQLDFKSQLRHTLKGVQHESLDVRLHALSKLKKLLKDERVAFSELVMESETASPLVSGLISVLLKGCREGDVRAQGLYAECLGQCGAIDPGRLELATNNPKVELANFQNSILKEKFAFALINEVVKSYLAATEPRIQDCSALALQDLLQIYGISEKSEDERTQKLWNGFTSQVKEILIPFMSTKYILAPTQYNWANLHKPIYGSRKGSTFKDWVSTWTLYLSSKVRAEGKPFKVFRACSAVIKFNVHLALYILPYVVLHVLQDGTQADINEVVVEIEEVLTQVTGMDGGRAKVAVGFHHMAAQTIFSVLDYLTKWKFLSQQIKAAGSQGETALSRVKGFLECIPQDKLAEASFQCKAYTRALMHYELHLKGKQKLTKEQLDFLQRLYRELDEPDGVQGVAAIRQSTPSLSEQILTYSGRLGCQVELQACYEQAIQNEPEDLSHHQGLLRCLMDLSQPAQALHHASGAIANTQGWMLQLLPFQVEAAWKLGHWTDLQNFSTKSEGEFLKQLQVARQEQVGPLSAASMEMGSYQRGYEHIVRLHILNEIVESLQLLMDFLGDGGQGSLNIGIPDLMAHWQTRLKMMQSSFRIQEPVLTMRRTLMTLAQQDHDINFDIETEIAHSWLSSAKTAQKTGYVQTATRFLLQASEYNLPQYCLQKAKWHWEKDEHEQAMSLLEQQMVVHFTNVNQILADQSEAGKAKRRVYAKALLLYGRYSEETSRIESNQIVKKYKEVIETDPEWEHGHFYLGKYFDKIMTTLVDEKNDVSKQGEFVVHVVKNLGNSLRHGNTFIYQSLPRLLSLWLDFGSSVVELEKREQPRPSMSLQKNRSYLGKLNKMIETFGRQLAPYQLFFAFSQLTSRICHAHQEVFIQLKTIIARLVVAFPQQALWMLMAVSKSSLKTREATPSLAKVIQDYTKLTERLLELCEKELEAGKSVSITTYFKPLKRLIDDSSLSKILVPLQSLMTVNLPSTVDRDREHDPFPANLVYISGFEDDDDLRKDCRLMEFNGIVNKFLRKDPESRKRFLYMRTYTVIPLNELCGLLEWVNNTRGLRAILIQLYKEKGLYMPGKELQGAMPNLQASIETKKQALRTKLLPRHPPVFGEWFLRTFTDPTSWYNARLAYCKTVAVMSMVGYILGLGDRHGENILFDSTNGDCVHVDFNCLFNRGETFEWPEKVPFRLTHNMVHAMGPTRLEGIYRRACEVTLRVMRKETEPLMSVLKPFVYDPLVEWSKPARGQRQNPAPLNPTGEVTNEQGRVHVQNIEQRLQGILNKGTKRSGLALSVEGHVNHLINEATSEENLCQISSKPTEMTDGADWLKKARDSLSPPPTTNAAYYERYDDDDDDLSLAESLTDVMSNLREQQQQQQQQQEKQHESEMGSGRMASVLANIRLDSKYADDIEYISEEGYAIDEGSQRGENMAEKLSNIMSEARTTVFTGTQPDNKYTTMRQYNLPGMDERHQRELRMEEESARILSEASTTVYTGSPPDIIYAAMREYNAPDMDEHHQCEMRMDEESARILSEAKTTVYTDTQRNQIGYSGVKQPTIDTSASRFARCDCVSVKHTDDDNDLESLDAKLAMLAEKNAKMREASSETRAELQEKLQAIQAIDVRADSNPETTTSDEQFWGPSEPAIKIKSKEPTIANYNQVAASSETTIERELEMNDTPNMYAQRRINFVFDKDLVSLSDEDNTEDGKNEEPCSAFKENDEKSLTDGESEETDDDQTFEEDQDNSSREKNVRKYVAVSGSQPHGEKPFSVIFPDEIGHPPLSAVKHRDSNHVVQSPAKTRPSRKLAKYLAKGTLSSESSDDNEDEQGDVNYYYPAVKMSALLKLNDTRTHKEETMYAPNLVCKPNMTNVKLPSSVKPTVDVNTYGQDSLNFSDSNSESSLEEVQATTHPKIQNELTATDPMMIQKLVRELVQREFNAHEATRKTNSTSETVICGHAGNDKTRIDYGDEFRSEMKKLLEELKTLRKSQKLKGEELRELYEKQCAKYIARADKQLEQIIEDLKREKLNYEILNKTTIKLNQALKQKLQSVRTEQKREEKYIKKCILKGKRSDVNKHEDMQTKRERKRDYSIKPMDEIANLLDNHVYKNKHTCKSKRSAGYCVSYQGSSQEVESGRRPRKMGKRKGGADKAAAQEEIRGSRTGGIKEDVREDKKILCGLVDLFKCFFKKK</sequence>
<evidence type="ECO:0000259" key="15">
    <source>
        <dbReference type="PROSITE" id="PS50290"/>
    </source>
</evidence>
<evidence type="ECO:0000256" key="6">
    <source>
        <dbReference type="ARBA" id="ARBA00022741"/>
    </source>
</evidence>
<feature type="coiled-coil region" evidence="13">
    <location>
        <begin position="2817"/>
        <end position="2884"/>
    </location>
</feature>
<feature type="region of interest" description="Disordered" evidence="14">
    <location>
        <begin position="2978"/>
        <end position="3007"/>
    </location>
</feature>
<evidence type="ECO:0000256" key="12">
    <source>
        <dbReference type="ARBA" id="ARBA00024420"/>
    </source>
</evidence>
<feature type="compositionally biased region" description="Basic and acidic residues" evidence="14">
    <location>
        <begin position="2556"/>
        <end position="2576"/>
    </location>
</feature>
<dbReference type="InterPro" id="IPR016024">
    <property type="entry name" value="ARM-type_fold"/>
</dbReference>
<evidence type="ECO:0000256" key="14">
    <source>
        <dbReference type="SAM" id="MobiDB-lite"/>
    </source>
</evidence>
<dbReference type="Pfam" id="PF02259">
    <property type="entry name" value="FAT"/>
    <property type="match status" value="1"/>
</dbReference>
<dbReference type="Pfam" id="PF02260">
    <property type="entry name" value="FATC"/>
    <property type="match status" value="1"/>
</dbReference>
<evidence type="ECO:0000256" key="1">
    <source>
        <dbReference type="ARBA" id="ARBA00004123"/>
    </source>
</evidence>
<dbReference type="Proteomes" id="UP001164746">
    <property type="component" value="Chromosome 3"/>
</dbReference>
<dbReference type="InterPro" id="IPR003152">
    <property type="entry name" value="FATC_dom"/>
</dbReference>
<dbReference type="SMART" id="SM00146">
    <property type="entry name" value="PI3Kc"/>
    <property type="match status" value="1"/>
</dbReference>
<organism evidence="18 19">
    <name type="scientific">Mya arenaria</name>
    <name type="common">Soft-shell clam</name>
    <dbReference type="NCBI Taxonomy" id="6604"/>
    <lineage>
        <taxon>Eukaryota</taxon>
        <taxon>Metazoa</taxon>
        <taxon>Spiralia</taxon>
        <taxon>Lophotrochozoa</taxon>
        <taxon>Mollusca</taxon>
        <taxon>Bivalvia</taxon>
        <taxon>Autobranchia</taxon>
        <taxon>Heteroconchia</taxon>
        <taxon>Euheterodonta</taxon>
        <taxon>Imparidentia</taxon>
        <taxon>Neoheterodontei</taxon>
        <taxon>Myida</taxon>
        <taxon>Myoidea</taxon>
        <taxon>Myidae</taxon>
        <taxon>Mya</taxon>
    </lineage>
</organism>
<dbReference type="InterPro" id="IPR000403">
    <property type="entry name" value="PI3/4_kinase_cat_dom"/>
</dbReference>
<evidence type="ECO:0000256" key="11">
    <source>
        <dbReference type="ARBA" id="ARBA00023242"/>
    </source>
</evidence>
<keyword evidence="7" id="KW-0227">DNA damage</keyword>
<evidence type="ECO:0000313" key="18">
    <source>
        <dbReference type="EMBL" id="WAQ99000.1"/>
    </source>
</evidence>
<keyword evidence="9" id="KW-0067">ATP-binding</keyword>
<dbReference type="Pfam" id="PF00454">
    <property type="entry name" value="PI3_PI4_kinase"/>
    <property type="match status" value="1"/>
</dbReference>
<proteinExistence type="inferred from homology"/>
<evidence type="ECO:0000256" key="7">
    <source>
        <dbReference type="ARBA" id="ARBA00022763"/>
    </source>
</evidence>
<keyword evidence="10" id="KW-0234">DNA repair</keyword>
<feature type="region of interest" description="Disordered" evidence="14">
    <location>
        <begin position="2223"/>
        <end position="2244"/>
    </location>
</feature>
<comment type="subcellular location">
    <subcellularLocation>
        <location evidence="1">Nucleus</location>
    </subcellularLocation>
</comment>
<dbReference type="SUPFAM" id="SSF56112">
    <property type="entry name" value="Protein kinase-like (PK-like)"/>
    <property type="match status" value="1"/>
</dbReference>
<keyword evidence="8" id="KW-0418">Kinase</keyword>
<dbReference type="PROSITE" id="PS51190">
    <property type="entry name" value="FATC"/>
    <property type="match status" value="1"/>
</dbReference>
<reference evidence="18" key="1">
    <citation type="submission" date="2022-11" db="EMBL/GenBank/DDBJ databases">
        <title>Centuries of genome instability and evolution in soft-shell clam transmissible cancer (bioRxiv).</title>
        <authorList>
            <person name="Hart S.F.M."/>
            <person name="Yonemitsu M.A."/>
            <person name="Giersch R.M."/>
            <person name="Beal B.F."/>
            <person name="Arriagada G."/>
            <person name="Davis B.W."/>
            <person name="Ostrander E.A."/>
            <person name="Goff S.P."/>
            <person name="Metzger M.J."/>
        </authorList>
    </citation>
    <scope>NUCLEOTIDE SEQUENCE</scope>
    <source>
        <strain evidence="18">MELC-2E11</strain>
        <tissue evidence="18">Siphon/mantle</tissue>
    </source>
</reference>
<dbReference type="SMART" id="SM01343">
    <property type="entry name" value="FATC"/>
    <property type="match status" value="1"/>
</dbReference>
<evidence type="ECO:0000259" key="17">
    <source>
        <dbReference type="PROSITE" id="PS51190"/>
    </source>
</evidence>
<evidence type="ECO:0000256" key="8">
    <source>
        <dbReference type="ARBA" id="ARBA00022777"/>
    </source>
</evidence>
<dbReference type="Gene3D" id="3.30.1010.10">
    <property type="entry name" value="Phosphatidylinositol 3-kinase Catalytic Subunit, Chain A, domain 4"/>
    <property type="match status" value="1"/>
</dbReference>
<dbReference type="InterPro" id="IPR011009">
    <property type="entry name" value="Kinase-like_dom_sf"/>
</dbReference>
<evidence type="ECO:0000313" key="19">
    <source>
        <dbReference type="Proteomes" id="UP001164746"/>
    </source>
</evidence>
<dbReference type="InterPro" id="IPR057564">
    <property type="entry name" value="HEAT_ATR"/>
</dbReference>
<gene>
    <name evidence="18" type="ORF">MAR_023373</name>
</gene>
<dbReference type="InterPro" id="IPR050517">
    <property type="entry name" value="DDR_Repair_Kinase"/>
</dbReference>
<dbReference type="InterPro" id="IPR056802">
    <property type="entry name" value="ATR-like_M-HEAT"/>
</dbReference>
<name>A0ABY7DQP5_MYAAR</name>
<evidence type="ECO:0000256" key="10">
    <source>
        <dbReference type="ARBA" id="ARBA00023204"/>
    </source>
</evidence>
<feature type="compositionally biased region" description="Acidic residues" evidence="14">
    <location>
        <begin position="2578"/>
        <end position="2594"/>
    </location>
</feature>
<dbReference type="EC" id="2.7.11.1" evidence="3"/>
<protein>
    <recommendedName>
        <fullName evidence="12">Serine/threonine-protein kinase ATR</fullName>
        <ecNumber evidence="3">2.7.11.1</ecNumber>
    </recommendedName>
</protein>
<dbReference type="PROSITE" id="PS00916">
    <property type="entry name" value="PI3_4_KINASE_2"/>
    <property type="match status" value="1"/>
</dbReference>
<keyword evidence="6" id="KW-0547">Nucleotide-binding</keyword>
<feature type="region of interest" description="Disordered" evidence="14">
    <location>
        <begin position="2549"/>
        <end position="2678"/>
    </location>
</feature>
<dbReference type="PROSITE" id="PS51189">
    <property type="entry name" value="FAT"/>
    <property type="match status" value="1"/>
</dbReference>
<feature type="domain" description="FAT" evidence="16">
    <location>
        <begin position="1212"/>
        <end position="1761"/>
    </location>
</feature>
<evidence type="ECO:0000256" key="9">
    <source>
        <dbReference type="ARBA" id="ARBA00022840"/>
    </source>
</evidence>
<evidence type="ECO:0000256" key="4">
    <source>
        <dbReference type="ARBA" id="ARBA00022527"/>
    </source>
</evidence>
<dbReference type="InterPro" id="IPR036940">
    <property type="entry name" value="PI3/4_kinase_cat_sf"/>
</dbReference>
<evidence type="ECO:0000256" key="5">
    <source>
        <dbReference type="ARBA" id="ARBA00022679"/>
    </source>
</evidence>
<dbReference type="InterPro" id="IPR018936">
    <property type="entry name" value="PI3/4_kinase_CS"/>
</dbReference>
<dbReference type="InterPro" id="IPR012993">
    <property type="entry name" value="UME"/>
</dbReference>
<dbReference type="SUPFAM" id="SSF48371">
    <property type="entry name" value="ARM repeat"/>
    <property type="match status" value="1"/>
</dbReference>
<keyword evidence="5" id="KW-0808">Transferase</keyword>
<evidence type="ECO:0000259" key="16">
    <source>
        <dbReference type="PROSITE" id="PS51189"/>
    </source>
</evidence>
<keyword evidence="11" id="KW-0539">Nucleus</keyword>
<accession>A0ABY7DQP5</accession>
<dbReference type="Pfam" id="PF23593">
    <property type="entry name" value="HEAT_ATR"/>
    <property type="match status" value="1"/>
</dbReference>
<dbReference type="CDD" id="cd00892">
    <property type="entry name" value="PIKKc_ATR"/>
    <property type="match status" value="1"/>
</dbReference>
<dbReference type="EMBL" id="CP111014">
    <property type="protein sequence ID" value="WAQ99000.1"/>
    <property type="molecule type" value="Genomic_DNA"/>
</dbReference>
<dbReference type="PANTHER" id="PTHR11139">
    <property type="entry name" value="ATAXIA TELANGIECTASIA MUTATED ATM -RELATED"/>
    <property type="match status" value="1"/>
</dbReference>
<evidence type="ECO:0000256" key="13">
    <source>
        <dbReference type="SAM" id="Coils"/>
    </source>
</evidence>
<feature type="coiled-coil region" evidence="13">
    <location>
        <begin position="2434"/>
        <end position="2472"/>
    </location>
</feature>
<evidence type="ECO:0000256" key="3">
    <source>
        <dbReference type="ARBA" id="ARBA00012513"/>
    </source>
</evidence>
<keyword evidence="4" id="KW-0723">Serine/threonine-protein kinase</keyword>
<keyword evidence="19" id="KW-1185">Reference proteome</keyword>